<name>A0A7Z8YMH8_9FLAO</name>
<evidence type="ECO:0008006" key="4">
    <source>
        <dbReference type="Google" id="ProtNLM"/>
    </source>
</evidence>
<keyword evidence="1" id="KW-1133">Transmembrane helix</keyword>
<gene>
    <name evidence="2" type="ORF">NCTC12929_00558</name>
</gene>
<keyword evidence="1" id="KW-0812">Transmembrane</keyword>
<dbReference type="RefSeq" id="WP_125150720.1">
    <property type="nucleotide sequence ID" value="NZ_UYIV01000001.1"/>
</dbReference>
<sequence length="148" mass="17618">MQITSDTIIAFLALIVSIVTYFFSKYSFRETKRMLQYQINIDKVSITEAHIKENPQLLQLHNIVIENVLNDGITEFEFFYILNSLRASEAFYIIKNKKKLPSEYRKIFLNNEKVKNLYINYLRGNFFSQSPFTEMLDAFYGYHDLKRS</sequence>
<dbReference type="EMBL" id="UYIV01000001">
    <property type="protein sequence ID" value="VDH03188.1"/>
    <property type="molecule type" value="Genomic_DNA"/>
</dbReference>
<dbReference type="Proteomes" id="UP000270205">
    <property type="component" value="Unassembled WGS sequence"/>
</dbReference>
<accession>A0A7Z8YMH8</accession>
<dbReference type="AlphaFoldDB" id="A0A7Z8YMH8"/>
<evidence type="ECO:0000256" key="1">
    <source>
        <dbReference type="SAM" id="Phobius"/>
    </source>
</evidence>
<reference evidence="2 3" key="1">
    <citation type="submission" date="2018-11" db="EMBL/GenBank/DDBJ databases">
        <authorList>
            <consortium name="Pathogen Informatics"/>
        </authorList>
    </citation>
    <scope>NUCLEOTIDE SEQUENCE [LARGE SCALE GENOMIC DNA]</scope>
    <source>
        <strain evidence="2 3">NCTC12929</strain>
    </source>
</reference>
<feature type="transmembrane region" description="Helical" evidence="1">
    <location>
        <begin position="6"/>
        <end position="24"/>
    </location>
</feature>
<organism evidence="2 3">
    <name type="scientific">Bergeyella zoohelcum</name>
    <dbReference type="NCBI Taxonomy" id="1015"/>
    <lineage>
        <taxon>Bacteria</taxon>
        <taxon>Pseudomonadati</taxon>
        <taxon>Bacteroidota</taxon>
        <taxon>Flavobacteriia</taxon>
        <taxon>Flavobacteriales</taxon>
        <taxon>Weeksellaceae</taxon>
        <taxon>Bergeyella</taxon>
    </lineage>
</organism>
<evidence type="ECO:0000313" key="2">
    <source>
        <dbReference type="EMBL" id="VDH03188.1"/>
    </source>
</evidence>
<keyword evidence="1" id="KW-0472">Membrane</keyword>
<proteinExistence type="predicted"/>
<protein>
    <recommendedName>
        <fullName evidence="4">DUF4760 domain-containing protein</fullName>
    </recommendedName>
</protein>
<evidence type="ECO:0000313" key="3">
    <source>
        <dbReference type="Proteomes" id="UP000270205"/>
    </source>
</evidence>
<comment type="caution">
    <text evidence="2">The sequence shown here is derived from an EMBL/GenBank/DDBJ whole genome shotgun (WGS) entry which is preliminary data.</text>
</comment>